<keyword evidence="2" id="KW-0805">Transcription regulation</keyword>
<keyword evidence="3" id="KW-0731">Sigma factor</keyword>
<evidence type="ECO:0000256" key="3">
    <source>
        <dbReference type="ARBA" id="ARBA00023082"/>
    </source>
</evidence>
<dbReference type="InterPro" id="IPR007627">
    <property type="entry name" value="RNA_pol_sigma70_r2"/>
</dbReference>
<dbReference type="Pfam" id="PF08281">
    <property type="entry name" value="Sigma70_r4_2"/>
    <property type="match status" value="1"/>
</dbReference>
<gene>
    <name evidence="7" type="ORF">DXB65_09870</name>
</gene>
<proteinExistence type="inferred from homology"/>
<accession>A0A3E5BE55</accession>
<sequence>MQRNTPQTSDIDDETLFAKVERGDVEAFTAVYNKYHKLLYVLAYRYLMSSAMAEDAVQHVFTRFWEFRSELRVGISLRNYLITMTKNHILNVIRNENTALTKNYEIVQASPACDDTLVDSLEKKELMSLFYKAVDMLPPQKREICLMKVQEELSNQEIADRLKLSINTIKTHYSEALKLLRVHLRKMLIIVTALTLLRHLSVYLITWIQRI</sequence>
<dbReference type="GO" id="GO:0003677">
    <property type="term" value="F:DNA binding"/>
    <property type="evidence" value="ECO:0007669"/>
    <property type="project" value="InterPro"/>
</dbReference>
<dbReference type="PANTHER" id="PTHR43133">
    <property type="entry name" value="RNA POLYMERASE ECF-TYPE SIGMA FACTO"/>
    <property type="match status" value="1"/>
</dbReference>
<keyword evidence="5" id="KW-0812">Transmembrane</keyword>
<dbReference type="InterPro" id="IPR013325">
    <property type="entry name" value="RNA_pol_sigma_r2"/>
</dbReference>
<comment type="caution">
    <text evidence="7">The sequence shown here is derived from an EMBL/GenBank/DDBJ whole genome shotgun (WGS) entry which is preliminary data.</text>
</comment>
<dbReference type="GO" id="GO:0016987">
    <property type="term" value="F:sigma factor activity"/>
    <property type="evidence" value="ECO:0007669"/>
    <property type="project" value="UniProtKB-KW"/>
</dbReference>
<evidence type="ECO:0000259" key="6">
    <source>
        <dbReference type="SMART" id="SM00421"/>
    </source>
</evidence>
<dbReference type="NCBIfam" id="TIGR02985">
    <property type="entry name" value="Sig70_bacteroi1"/>
    <property type="match status" value="1"/>
</dbReference>
<dbReference type="InterPro" id="IPR014327">
    <property type="entry name" value="RNA_pol_sigma70_bacteroid"/>
</dbReference>
<dbReference type="NCBIfam" id="TIGR02937">
    <property type="entry name" value="sigma70-ECF"/>
    <property type="match status" value="1"/>
</dbReference>
<dbReference type="Gene3D" id="1.10.1740.10">
    <property type="match status" value="1"/>
</dbReference>
<dbReference type="SUPFAM" id="SSF88659">
    <property type="entry name" value="Sigma3 and sigma4 domains of RNA polymerase sigma factors"/>
    <property type="match status" value="1"/>
</dbReference>
<dbReference type="InterPro" id="IPR013324">
    <property type="entry name" value="RNA_pol_sigma_r3/r4-like"/>
</dbReference>
<dbReference type="InterPro" id="IPR014284">
    <property type="entry name" value="RNA_pol_sigma-70_dom"/>
</dbReference>
<evidence type="ECO:0000256" key="5">
    <source>
        <dbReference type="SAM" id="Phobius"/>
    </source>
</evidence>
<dbReference type="RefSeq" id="WP_117724128.1">
    <property type="nucleotide sequence ID" value="NZ_QSUL01000006.1"/>
</dbReference>
<evidence type="ECO:0000256" key="1">
    <source>
        <dbReference type="ARBA" id="ARBA00010641"/>
    </source>
</evidence>
<keyword evidence="5" id="KW-1133">Transmembrane helix</keyword>
<dbReference type="PANTHER" id="PTHR43133:SF46">
    <property type="entry name" value="RNA POLYMERASE SIGMA-70 FACTOR ECF SUBFAMILY"/>
    <property type="match status" value="1"/>
</dbReference>
<comment type="similarity">
    <text evidence="1">Belongs to the sigma-70 factor family. ECF subfamily.</text>
</comment>
<evidence type="ECO:0000313" key="8">
    <source>
        <dbReference type="Proteomes" id="UP000260983"/>
    </source>
</evidence>
<protein>
    <submittedName>
        <fullName evidence="7">RNA polymerase sigma-70 factor</fullName>
    </submittedName>
</protein>
<dbReference type="Proteomes" id="UP000260983">
    <property type="component" value="Unassembled WGS sequence"/>
</dbReference>
<dbReference type="InterPro" id="IPR036388">
    <property type="entry name" value="WH-like_DNA-bd_sf"/>
</dbReference>
<dbReference type="InterPro" id="IPR039425">
    <property type="entry name" value="RNA_pol_sigma-70-like"/>
</dbReference>
<evidence type="ECO:0000313" key="7">
    <source>
        <dbReference type="EMBL" id="RGN35824.1"/>
    </source>
</evidence>
<organism evidence="7 8">
    <name type="scientific">Bacteroides oleiciplenus</name>
    <dbReference type="NCBI Taxonomy" id="626931"/>
    <lineage>
        <taxon>Bacteria</taxon>
        <taxon>Pseudomonadati</taxon>
        <taxon>Bacteroidota</taxon>
        <taxon>Bacteroidia</taxon>
        <taxon>Bacteroidales</taxon>
        <taxon>Bacteroidaceae</taxon>
        <taxon>Bacteroides</taxon>
    </lineage>
</organism>
<keyword evidence="4" id="KW-0804">Transcription</keyword>
<evidence type="ECO:0000256" key="2">
    <source>
        <dbReference type="ARBA" id="ARBA00023015"/>
    </source>
</evidence>
<reference evidence="7 8" key="1">
    <citation type="submission" date="2018-08" db="EMBL/GenBank/DDBJ databases">
        <title>A genome reference for cultivated species of the human gut microbiota.</title>
        <authorList>
            <person name="Zou Y."/>
            <person name="Xue W."/>
            <person name="Luo G."/>
        </authorList>
    </citation>
    <scope>NUCLEOTIDE SEQUENCE [LARGE SCALE GENOMIC DNA]</scope>
    <source>
        <strain evidence="7 8">OM05-15BH</strain>
    </source>
</reference>
<dbReference type="Gene3D" id="1.10.10.10">
    <property type="entry name" value="Winged helix-like DNA-binding domain superfamily/Winged helix DNA-binding domain"/>
    <property type="match status" value="1"/>
</dbReference>
<dbReference type="InterPro" id="IPR013249">
    <property type="entry name" value="RNA_pol_sigma70_r4_t2"/>
</dbReference>
<dbReference type="EMBL" id="QSUL01000006">
    <property type="protein sequence ID" value="RGN35824.1"/>
    <property type="molecule type" value="Genomic_DNA"/>
</dbReference>
<keyword evidence="5" id="KW-0472">Membrane</keyword>
<feature type="transmembrane region" description="Helical" evidence="5">
    <location>
        <begin position="187"/>
        <end position="208"/>
    </location>
</feature>
<dbReference type="SMART" id="SM00421">
    <property type="entry name" value="HTH_LUXR"/>
    <property type="match status" value="1"/>
</dbReference>
<evidence type="ECO:0000256" key="4">
    <source>
        <dbReference type="ARBA" id="ARBA00023163"/>
    </source>
</evidence>
<name>A0A3E5BE55_9BACE</name>
<dbReference type="InterPro" id="IPR000792">
    <property type="entry name" value="Tscrpt_reg_LuxR_C"/>
</dbReference>
<dbReference type="SUPFAM" id="SSF88946">
    <property type="entry name" value="Sigma2 domain of RNA polymerase sigma factors"/>
    <property type="match status" value="1"/>
</dbReference>
<dbReference type="AlphaFoldDB" id="A0A3E5BE55"/>
<dbReference type="GO" id="GO:0006352">
    <property type="term" value="P:DNA-templated transcription initiation"/>
    <property type="evidence" value="ECO:0007669"/>
    <property type="project" value="InterPro"/>
</dbReference>
<dbReference type="Pfam" id="PF04542">
    <property type="entry name" value="Sigma70_r2"/>
    <property type="match status" value="1"/>
</dbReference>
<feature type="domain" description="HTH luxR-type" evidence="6">
    <location>
        <begin position="134"/>
        <end position="192"/>
    </location>
</feature>